<sequence>MFSQEPFIQTKLPLTVEGVELSIAAIHRAGTLAPIMFLHGFGSTKEDYADIVQQAAFAGHPFVAYDAPGCGESQCSDLSKITIEFLMRTALQVLEHFGIERFHLVGHSMGGLTALMLAHQYPNRVLSFVDIEGNIAPEDCFLSRQVIDYPAADGETFFAAFIERTRRAPAYASALYAASLKHKVRAGAVRGIFQSMVDLSDNADLMGKFLGLKCPRMFMYGEQNASLSYLPHIQAQGVRLAQIPACGHFPMYSNPIVMWQQIADFQASTAQ</sequence>
<comment type="caution">
    <text evidence="3">The sequence shown here is derived from an EMBL/GenBank/DDBJ whole genome shotgun (WGS) entry which is preliminary data.</text>
</comment>
<dbReference type="Proteomes" id="UP000033500">
    <property type="component" value="Unassembled WGS sequence"/>
</dbReference>
<dbReference type="GO" id="GO:0016787">
    <property type="term" value="F:hydrolase activity"/>
    <property type="evidence" value="ECO:0007669"/>
    <property type="project" value="UniProtKB-KW"/>
</dbReference>
<dbReference type="InterPro" id="IPR000073">
    <property type="entry name" value="AB_hydrolase_1"/>
</dbReference>
<dbReference type="InterPro" id="IPR050266">
    <property type="entry name" value="AB_hydrolase_sf"/>
</dbReference>
<evidence type="ECO:0000256" key="1">
    <source>
        <dbReference type="ARBA" id="ARBA00022801"/>
    </source>
</evidence>
<dbReference type="PANTHER" id="PTHR43798:SF31">
    <property type="entry name" value="AB HYDROLASE SUPERFAMILY PROTEIN YCLE"/>
    <property type="match status" value="1"/>
</dbReference>
<protein>
    <submittedName>
        <fullName evidence="3">Alpha/beta hydrolase</fullName>
    </submittedName>
</protein>
<organism evidence="3 4">
    <name type="scientific">Pseudomonas fluorescens</name>
    <dbReference type="NCBI Taxonomy" id="294"/>
    <lineage>
        <taxon>Bacteria</taxon>
        <taxon>Pseudomonadati</taxon>
        <taxon>Pseudomonadota</taxon>
        <taxon>Gammaproteobacteria</taxon>
        <taxon>Pseudomonadales</taxon>
        <taxon>Pseudomonadaceae</taxon>
        <taxon>Pseudomonas</taxon>
    </lineage>
</organism>
<reference evidence="3 4" key="1">
    <citation type="submission" date="2015-03" db="EMBL/GenBank/DDBJ databases">
        <title>Comparative genomics of Pseudomonas insights into diversity of traits involved in vanlence and defense.</title>
        <authorList>
            <person name="Qin Y."/>
        </authorList>
    </citation>
    <scope>NUCLEOTIDE SEQUENCE [LARGE SCALE GENOMIC DNA]</scope>
    <source>
        <strain evidence="3 4">C3</strain>
    </source>
</reference>
<keyword evidence="1 3" id="KW-0378">Hydrolase</keyword>
<dbReference type="Gene3D" id="3.40.50.1820">
    <property type="entry name" value="alpha/beta hydrolase"/>
    <property type="match status" value="1"/>
</dbReference>
<dbReference type="PATRIC" id="fig|294.131.peg.3548"/>
<dbReference type="InterPro" id="IPR029058">
    <property type="entry name" value="AB_hydrolase_fold"/>
</dbReference>
<dbReference type="RefSeq" id="WP_046048611.1">
    <property type="nucleotide sequence ID" value="NZ_LACD01000029.1"/>
</dbReference>
<evidence type="ECO:0000313" key="4">
    <source>
        <dbReference type="Proteomes" id="UP000033500"/>
    </source>
</evidence>
<dbReference type="AlphaFoldDB" id="A0A0F4T3M2"/>
<evidence type="ECO:0000313" key="3">
    <source>
        <dbReference type="EMBL" id="KJZ39008.1"/>
    </source>
</evidence>
<feature type="domain" description="AB hydrolase-1" evidence="2">
    <location>
        <begin position="34"/>
        <end position="164"/>
    </location>
</feature>
<dbReference type="PRINTS" id="PR00111">
    <property type="entry name" value="ABHYDROLASE"/>
</dbReference>
<dbReference type="EMBL" id="LACD01000029">
    <property type="protein sequence ID" value="KJZ39008.1"/>
    <property type="molecule type" value="Genomic_DNA"/>
</dbReference>
<accession>A0A0F4T3M2</accession>
<proteinExistence type="predicted"/>
<dbReference type="Pfam" id="PF00561">
    <property type="entry name" value="Abhydrolase_1"/>
    <property type="match status" value="1"/>
</dbReference>
<dbReference type="PANTHER" id="PTHR43798">
    <property type="entry name" value="MONOACYLGLYCEROL LIPASE"/>
    <property type="match status" value="1"/>
</dbReference>
<name>A0A0F4T3M2_PSEFL</name>
<evidence type="ECO:0000259" key="2">
    <source>
        <dbReference type="Pfam" id="PF00561"/>
    </source>
</evidence>
<gene>
    <name evidence="3" type="ORF">VC34_23140</name>
</gene>
<dbReference type="SUPFAM" id="SSF53474">
    <property type="entry name" value="alpha/beta-Hydrolases"/>
    <property type="match status" value="1"/>
</dbReference>
<dbReference type="GO" id="GO:0016020">
    <property type="term" value="C:membrane"/>
    <property type="evidence" value="ECO:0007669"/>
    <property type="project" value="TreeGrafter"/>
</dbReference>